<dbReference type="KEGG" id="abs:AZOBR_p120010"/>
<evidence type="ECO:0000313" key="1">
    <source>
        <dbReference type="EMBL" id="CCC99692.1"/>
    </source>
</evidence>
<sequence>MLERALTLLVLVLEIAKHLLDLLN</sequence>
<accession>A0A9P1JTV6</accession>
<dbReference type="AlphaFoldDB" id="A0A9P1JTV6"/>
<reference evidence="1 2" key="1">
    <citation type="journal article" date="2011" name="PLoS Genet.">
        <title>Azospirillum genomes reveal transition of bacteria from aquatic to terrestrial environments.</title>
        <authorList>
            <person name="Wisniewski-Dye F."/>
            <person name="Borziak K."/>
            <person name="Khalsa-Moyers G."/>
            <person name="Alexandre G."/>
            <person name="Sukharnikov L.O."/>
            <person name="Wuichet K."/>
            <person name="Hurst G.B."/>
            <person name="McDonald W.H."/>
            <person name="Robertson J.S."/>
            <person name="Barbe V."/>
            <person name="Calteau A."/>
            <person name="Rouy Z."/>
            <person name="Mangenot S."/>
            <person name="Prigent-Combaret C."/>
            <person name="Normand P."/>
            <person name="Boyer M."/>
            <person name="Siguier P."/>
            <person name="Dessaux Y."/>
            <person name="Elmerich C."/>
            <person name="Condemine G."/>
            <person name="Krishnen G."/>
            <person name="Kennedy I."/>
            <person name="Paterson A.H."/>
            <person name="Gonzalez V."/>
            <person name="Mavingui P."/>
            <person name="Zhulin I.B."/>
        </authorList>
    </citation>
    <scope>NUCLEOTIDE SEQUENCE [LARGE SCALE GENOMIC DNA]</scope>
    <source>
        <strain evidence="1 2">Sp245</strain>
    </source>
</reference>
<proteinExistence type="predicted"/>
<name>A0A9P1JTV6_9PROT</name>
<organism evidence="1 2">
    <name type="scientific">Azospirillum baldaniorum</name>
    <dbReference type="NCBI Taxonomy" id="1064539"/>
    <lineage>
        <taxon>Bacteria</taxon>
        <taxon>Pseudomonadati</taxon>
        <taxon>Pseudomonadota</taxon>
        <taxon>Alphaproteobacteria</taxon>
        <taxon>Rhodospirillales</taxon>
        <taxon>Azospirillaceae</taxon>
        <taxon>Azospirillum</taxon>
    </lineage>
</organism>
<evidence type="ECO:0000313" key="2">
    <source>
        <dbReference type="Proteomes" id="UP000007319"/>
    </source>
</evidence>
<keyword evidence="2" id="KW-1185">Reference proteome</keyword>
<protein>
    <submittedName>
        <fullName evidence="1">Uncharacterized protein</fullName>
    </submittedName>
</protein>
<gene>
    <name evidence="1" type="ORF">AZOBR_p120010</name>
</gene>
<dbReference type="Proteomes" id="UP000007319">
    <property type="component" value="Plasmid AZOBR_p1"/>
</dbReference>
<geneLocation type="plasmid" evidence="1 2">
    <name>AZOBR_p1</name>
</geneLocation>
<keyword evidence="1" id="KW-0614">Plasmid</keyword>
<dbReference type="EMBL" id="HE577328">
    <property type="protein sequence ID" value="CCC99692.1"/>
    <property type="molecule type" value="Genomic_DNA"/>
</dbReference>